<organism evidence="2 3">
    <name type="scientific">Mollisia scopiformis</name>
    <name type="common">Conifer needle endophyte fungus</name>
    <name type="synonym">Phialocephala scopiformis</name>
    <dbReference type="NCBI Taxonomy" id="149040"/>
    <lineage>
        <taxon>Eukaryota</taxon>
        <taxon>Fungi</taxon>
        <taxon>Dikarya</taxon>
        <taxon>Ascomycota</taxon>
        <taxon>Pezizomycotina</taxon>
        <taxon>Leotiomycetes</taxon>
        <taxon>Helotiales</taxon>
        <taxon>Mollisiaceae</taxon>
        <taxon>Mollisia</taxon>
    </lineage>
</organism>
<dbReference type="Proteomes" id="UP000070700">
    <property type="component" value="Unassembled WGS sequence"/>
</dbReference>
<feature type="chain" id="PRO_5008268290" description="Secreted protein" evidence="1">
    <location>
        <begin position="20"/>
        <end position="121"/>
    </location>
</feature>
<protein>
    <recommendedName>
        <fullName evidence="4">Secreted protein</fullName>
    </recommendedName>
</protein>
<name>A0A194XIL6_MOLSC</name>
<dbReference type="AlphaFoldDB" id="A0A194XIL6"/>
<dbReference type="RefSeq" id="XP_018074430.1">
    <property type="nucleotide sequence ID" value="XM_018207755.1"/>
</dbReference>
<keyword evidence="3" id="KW-1185">Reference proteome</keyword>
<evidence type="ECO:0008006" key="4">
    <source>
        <dbReference type="Google" id="ProtNLM"/>
    </source>
</evidence>
<dbReference type="InParanoid" id="A0A194XIL6"/>
<keyword evidence="1" id="KW-0732">Signal</keyword>
<sequence length="121" mass="14056">MYGFMLVACTSLRFPFLLSRLLFSVFPSRELSQVASMIPHLIHSPPYLSFFLQYNTLCPSTAFSLSSLLLQKMSNHLNLYEAPAPPICYPSYVYRLHHRTSFLIHTHLRIYPRPQRVSALH</sequence>
<evidence type="ECO:0000313" key="2">
    <source>
        <dbReference type="EMBL" id="KUJ20075.1"/>
    </source>
</evidence>
<dbReference type="GeneID" id="28817481"/>
<evidence type="ECO:0000256" key="1">
    <source>
        <dbReference type="SAM" id="SignalP"/>
    </source>
</evidence>
<dbReference type="EMBL" id="KQ947410">
    <property type="protein sequence ID" value="KUJ20075.1"/>
    <property type="molecule type" value="Genomic_DNA"/>
</dbReference>
<gene>
    <name evidence="2" type="ORF">LY89DRAFT_470346</name>
</gene>
<proteinExistence type="predicted"/>
<evidence type="ECO:0000313" key="3">
    <source>
        <dbReference type="Proteomes" id="UP000070700"/>
    </source>
</evidence>
<dbReference type="KEGG" id="psco:LY89DRAFT_470346"/>
<reference evidence="2 3" key="1">
    <citation type="submission" date="2015-10" db="EMBL/GenBank/DDBJ databases">
        <title>Full genome of DAOMC 229536 Phialocephala scopiformis, a fungal endophyte of spruce producing the potent anti-insectan compound rugulosin.</title>
        <authorList>
            <consortium name="DOE Joint Genome Institute"/>
            <person name="Walker A.K."/>
            <person name="Frasz S.L."/>
            <person name="Seifert K.A."/>
            <person name="Miller J.D."/>
            <person name="Mondo S.J."/>
            <person name="Labutti K."/>
            <person name="Lipzen A."/>
            <person name="Dockter R."/>
            <person name="Kennedy M."/>
            <person name="Grigoriev I.V."/>
            <person name="Spatafora J.W."/>
        </authorList>
    </citation>
    <scope>NUCLEOTIDE SEQUENCE [LARGE SCALE GENOMIC DNA]</scope>
    <source>
        <strain evidence="2 3">CBS 120377</strain>
    </source>
</reference>
<feature type="signal peptide" evidence="1">
    <location>
        <begin position="1"/>
        <end position="19"/>
    </location>
</feature>
<accession>A0A194XIL6</accession>